<evidence type="ECO:0000256" key="3">
    <source>
        <dbReference type="ARBA" id="ARBA00022448"/>
    </source>
</evidence>
<comment type="similarity">
    <text evidence="2 7">Belongs to the rubredoxin family.</text>
</comment>
<dbReference type="InterPro" id="IPR050526">
    <property type="entry name" value="Rubredoxin_ET"/>
</dbReference>
<dbReference type="Gene3D" id="2.20.28.10">
    <property type="match status" value="1"/>
</dbReference>
<keyword evidence="4 7" id="KW-0479">Metal-binding</keyword>
<dbReference type="PRINTS" id="PR00163">
    <property type="entry name" value="RUBREDOXIN"/>
</dbReference>
<dbReference type="PROSITE" id="PS50903">
    <property type="entry name" value="RUBREDOXIN_LIKE"/>
    <property type="match status" value="1"/>
</dbReference>
<dbReference type="Proteomes" id="UP000192923">
    <property type="component" value="Unassembled WGS sequence"/>
</dbReference>
<dbReference type="InterPro" id="IPR018527">
    <property type="entry name" value="Rubredoxin_Fe_BS"/>
</dbReference>
<reference evidence="9 10" key="1">
    <citation type="submission" date="2016-12" db="EMBL/GenBank/DDBJ databases">
        <authorList>
            <person name="Song W.-J."/>
            <person name="Kurnit D.M."/>
        </authorList>
    </citation>
    <scope>NUCLEOTIDE SEQUENCE [LARGE SCALE GENOMIC DNA]</scope>
    <source>
        <strain evidence="9 10">175</strain>
    </source>
</reference>
<organism evidence="9 10">
    <name type="scientific">Methylomagnum ishizawai</name>
    <dbReference type="NCBI Taxonomy" id="1760988"/>
    <lineage>
        <taxon>Bacteria</taxon>
        <taxon>Pseudomonadati</taxon>
        <taxon>Pseudomonadota</taxon>
        <taxon>Gammaproteobacteria</taxon>
        <taxon>Methylococcales</taxon>
        <taxon>Methylococcaceae</taxon>
        <taxon>Methylomagnum</taxon>
    </lineage>
</organism>
<dbReference type="AlphaFoldDB" id="A0A1Y6D557"/>
<proteinExistence type="inferred from homology"/>
<dbReference type="PANTHER" id="PTHR47627:SF1">
    <property type="entry name" value="RUBREDOXIN-1-RELATED"/>
    <property type="match status" value="1"/>
</dbReference>
<dbReference type="OrthoDB" id="9800607at2"/>
<keyword evidence="6 7" id="KW-0408">Iron</keyword>
<evidence type="ECO:0000256" key="5">
    <source>
        <dbReference type="ARBA" id="ARBA00022982"/>
    </source>
</evidence>
<dbReference type="STRING" id="1760988.SAMN02949497_0306"/>
<dbReference type="GO" id="GO:0005506">
    <property type="term" value="F:iron ion binding"/>
    <property type="evidence" value="ECO:0007669"/>
    <property type="project" value="UniProtKB-UniRule"/>
</dbReference>
<dbReference type="GO" id="GO:0043448">
    <property type="term" value="P:alkane catabolic process"/>
    <property type="evidence" value="ECO:0007669"/>
    <property type="project" value="TreeGrafter"/>
</dbReference>
<dbReference type="CDD" id="cd00730">
    <property type="entry name" value="rubredoxin"/>
    <property type="match status" value="1"/>
</dbReference>
<evidence type="ECO:0000256" key="7">
    <source>
        <dbReference type="RuleBase" id="RU003820"/>
    </source>
</evidence>
<evidence type="ECO:0000256" key="2">
    <source>
        <dbReference type="ARBA" id="ARBA00005337"/>
    </source>
</evidence>
<dbReference type="InterPro" id="IPR024935">
    <property type="entry name" value="Rubredoxin_dom"/>
</dbReference>
<feature type="domain" description="Rubredoxin-like" evidence="8">
    <location>
        <begin position="14"/>
        <end position="65"/>
    </location>
</feature>
<evidence type="ECO:0000313" key="10">
    <source>
        <dbReference type="Proteomes" id="UP000192923"/>
    </source>
</evidence>
<name>A0A1Y6D557_9GAMM</name>
<evidence type="ECO:0000313" key="9">
    <source>
        <dbReference type="EMBL" id="SMF97736.1"/>
    </source>
</evidence>
<dbReference type="EMBL" id="FXAM01000003">
    <property type="protein sequence ID" value="SMF97736.1"/>
    <property type="molecule type" value="Genomic_DNA"/>
</dbReference>
<evidence type="ECO:0000256" key="4">
    <source>
        <dbReference type="ARBA" id="ARBA00022723"/>
    </source>
</evidence>
<accession>A0A1Y6D557</accession>
<keyword evidence="5 7" id="KW-0249">Electron transport</keyword>
<dbReference type="InterPro" id="IPR024934">
    <property type="entry name" value="Rubredoxin-like_dom"/>
</dbReference>
<dbReference type="Pfam" id="PF00301">
    <property type="entry name" value="Rubredoxin"/>
    <property type="match status" value="1"/>
</dbReference>
<evidence type="ECO:0000256" key="6">
    <source>
        <dbReference type="ARBA" id="ARBA00023004"/>
    </source>
</evidence>
<dbReference type="RefSeq" id="WP_085216753.1">
    <property type="nucleotide sequence ID" value="NZ_FXAM01000003.1"/>
</dbReference>
<dbReference type="GO" id="GO:0009055">
    <property type="term" value="F:electron transfer activity"/>
    <property type="evidence" value="ECO:0007669"/>
    <property type="project" value="TreeGrafter"/>
</dbReference>
<evidence type="ECO:0000256" key="1">
    <source>
        <dbReference type="ARBA" id="ARBA00001965"/>
    </source>
</evidence>
<keyword evidence="3" id="KW-0813">Transport</keyword>
<dbReference type="PROSITE" id="PS00202">
    <property type="entry name" value="RUBREDOXIN"/>
    <property type="match status" value="1"/>
</dbReference>
<sequence length="69" mass="7457">MFENYAPGPGLPPGARLECGICWWVYDPAAGDPAQQVEPGTPFAQLPPDWRCPQCDAPPQKFMVVANGV</sequence>
<keyword evidence="10" id="KW-1185">Reference proteome</keyword>
<protein>
    <recommendedName>
        <fullName evidence="7">Rubredoxin</fullName>
    </recommendedName>
</protein>
<dbReference type="PANTHER" id="PTHR47627">
    <property type="entry name" value="RUBREDOXIN"/>
    <property type="match status" value="1"/>
</dbReference>
<gene>
    <name evidence="9" type="ORF">SAMN02949497_0306</name>
</gene>
<comment type="cofactor">
    <cofactor evidence="1 7">
        <name>Fe(3+)</name>
        <dbReference type="ChEBI" id="CHEBI:29034"/>
    </cofactor>
</comment>
<dbReference type="SUPFAM" id="SSF57802">
    <property type="entry name" value="Rubredoxin-like"/>
    <property type="match status" value="1"/>
</dbReference>
<evidence type="ECO:0000259" key="8">
    <source>
        <dbReference type="PROSITE" id="PS50903"/>
    </source>
</evidence>